<dbReference type="Gene3D" id="1.20.5.340">
    <property type="match status" value="1"/>
</dbReference>
<keyword evidence="3" id="KW-1185">Reference proteome</keyword>
<proteinExistence type="predicted"/>
<evidence type="ECO:0000256" key="1">
    <source>
        <dbReference type="SAM" id="Coils"/>
    </source>
</evidence>
<gene>
    <name evidence="2" type="ORF">DCAF_LOCUS10933</name>
</gene>
<accession>A0AAV1RHK4</accession>
<reference evidence="2 3" key="1">
    <citation type="submission" date="2024-01" db="EMBL/GenBank/DDBJ databases">
        <authorList>
            <person name="Waweru B."/>
        </authorList>
    </citation>
    <scope>NUCLEOTIDE SEQUENCE [LARGE SCALE GENOMIC DNA]</scope>
</reference>
<sequence>MRELKNLRDGVAGVRVTSAGITRCISTPAGHYLLRHRPFLGPTDPSPAQIVSKQCVRCLTQGSPMLRAYEKDEGAFSCSRSCPSSGRLSNWQCNTATDTWRKIDYGFKRLKDAHTSLDDENVCLKNRCASLKKSVKRLKKSLVYLKDKINELTDKVTDLSMHVLTLSNREIQLGERIMQLEASNAQLEASNAQLLARNAQLENESNAREMNNENDL</sequence>
<evidence type="ECO:0000313" key="2">
    <source>
        <dbReference type="EMBL" id="CAK7335930.1"/>
    </source>
</evidence>
<dbReference type="EMBL" id="CAWUPB010000994">
    <property type="protein sequence ID" value="CAK7335930.1"/>
    <property type="molecule type" value="Genomic_DNA"/>
</dbReference>
<organism evidence="2 3">
    <name type="scientific">Dovyalis caffra</name>
    <dbReference type="NCBI Taxonomy" id="77055"/>
    <lineage>
        <taxon>Eukaryota</taxon>
        <taxon>Viridiplantae</taxon>
        <taxon>Streptophyta</taxon>
        <taxon>Embryophyta</taxon>
        <taxon>Tracheophyta</taxon>
        <taxon>Spermatophyta</taxon>
        <taxon>Magnoliopsida</taxon>
        <taxon>eudicotyledons</taxon>
        <taxon>Gunneridae</taxon>
        <taxon>Pentapetalae</taxon>
        <taxon>rosids</taxon>
        <taxon>fabids</taxon>
        <taxon>Malpighiales</taxon>
        <taxon>Salicaceae</taxon>
        <taxon>Flacourtieae</taxon>
        <taxon>Dovyalis</taxon>
    </lineage>
</organism>
<protein>
    <submittedName>
        <fullName evidence="2">Uncharacterized protein</fullName>
    </submittedName>
</protein>
<dbReference type="AlphaFoldDB" id="A0AAV1RHK4"/>
<name>A0AAV1RHK4_9ROSI</name>
<keyword evidence="1" id="KW-0175">Coiled coil</keyword>
<comment type="caution">
    <text evidence="2">The sequence shown here is derived from an EMBL/GenBank/DDBJ whole genome shotgun (WGS) entry which is preliminary data.</text>
</comment>
<dbReference type="Proteomes" id="UP001314170">
    <property type="component" value="Unassembled WGS sequence"/>
</dbReference>
<feature type="coiled-coil region" evidence="1">
    <location>
        <begin position="121"/>
        <end position="211"/>
    </location>
</feature>
<evidence type="ECO:0000313" key="3">
    <source>
        <dbReference type="Proteomes" id="UP001314170"/>
    </source>
</evidence>